<dbReference type="CTD" id="8239072"/>
<dbReference type="Gene3D" id="2.10.90.10">
    <property type="entry name" value="Cystine-knot cytokines"/>
    <property type="match status" value="1"/>
</dbReference>
<dbReference type="InterPro" id="IPR052444">
    <property type="entry name" value="Spz/Toll_ligand-like"/>
</dbReference>
<evidence type="ECO:0000313" key="7">
    <source>
        <dbReference type="EMBL" id="EEB10680.1"/>
    </source>
</evidence>
<keyword evidence="9" id="KW-1185">Reference proteome</keyword>
<dbReference type="EMBL" id="DS235024">
    <property type="protein sequence ID" value="EEB10680.1"/>
    <property type="molecule type" value="Genomic_DNA"/>
</dbReference>
<feature type="domain" description="Neurotrophin 1 N-terminal" evidence="6">
    <location>
        <begin position="103"/>
        <end position="204"/>
    </location>
</feature>
<accession>E0VBC4</accession>
<evidence type="ECO:0000256" key="2">
    <source>
        <dbReference type="ARBA" id="ARBA00023157"/>
    </source>
</evidence>
<evidence type="ECO:0000313" key="9">
    <source>
        <dbReference type="Proteomes" id="UP000009046"/>
    </source>
</evidence>
<dbReference type="GO" id="GO:0005615">
    <property type="term" value="C:extracellular space"/>
    <property type="evidence" value="ECO:0007669"/>
    <property type="project" value="UniProtKB-ARBA"/>
</dbReference>
<keyword evidence="2" id="KW-1015">Disulfide bond</keyword>
<dbReference type="EMBL" id="AAZO01000673">
    <property type="status" value="NOT_ANNOTATED_CDS"/>
    <property type="molecule type" value="Genomic_DNA"/>
</dbReference>
<dbReference type="SUPFAM" id="SSF57501">
    <property type="entry name" value="Cystine-knot cytokines"/>
    <property type="match status" value="1"/>
</dbReference>
<dbReference type="Pfam" id="PF24103">
    <property type="entry name" value="NT_N"/>
    <property type="match status" value="1"/>
</dbReference>
<reference evidence="7" key="1">
    <citation type="submission" date="2007-04" db="EMBL/GenBank/DDBJ databases">
        <title>Annotation of Pediculus humanus corporis strain USDA.</title>
        <authorList>
            <person name="Kirkness E."/>
            <person name="Hannick L."/>
            <person name="Hass B."/>
            <person name="Bruggner R."/>
            <person name="Lawson D."/>
            <person name="Bidwell S."/>
            <person name="Joardar V."/>
            <person name="Caler E."/>
            <person name="Walenz B."/>
            <person name="Inman J."/>
            <person name="Schobel S."/>
            <person name="Galinsky K."/>
            <person name="Amedeo P."/>
            <person name="Strausberg R."/>
        </authorList>
    </citation>
    <scope>NUCLEOTIDE SEQUENCE</scope>
    <source>
        <strain evidence="7">USDA</strain>
    </source>
</reference>
<dbReference type="AlphaFoldDB" id="E0VBC4"/>
<feature type="region of interest" description="Disordered" evidence="4">
    <location>
        <begin position="72"/>
        <end position="91"/>
    </location>
</feature>
<dbReference type="STRING" id="121224.E0VBC4"/>
<dbReference type="eggNOG" id="ENOG502RZ0W">
    <property type="taxonomic scope" value="Eukaryota"/>
</dbReference>
<reference evidence="7" key="2">
    <citation type="submission" date="2007-04" db="EMBL/GenBank/DDBJ databases">
        <title>The genome of the human body louse.</title>
        <authorList>
            <consortium name="The Human Body Louse Genome Consortium"/>
            <person name="Kirkness E."/>
            <person name="Walenz B."/>
            <person name="Hass B."/>
            <person name="Bruggner R."/>
            <person name="Strausberg R."/>
        </authorList>
    </citation>
    <scope>NUCLEOTIDE SEQUENCE</scope>
    <source>
        <strain evidence="7">USDA</strain>
    </source>
</reference>
<dbReference type="GeneID" id="8239072"/>
<sequence length="812" mass="91940">MRGMKGVVYVITITISVSKCENDINSTRISDVTEENNKTNNSTNVSINWTNDDYDFFSEKSENLNDLNFEYDDDDDLGDDDDVDDVNGGGKISQTKIKESEFAEKQMQDALLKAMNKPMIRKQIAEVIPILRVMSPAQRLTLAALVSSQIMSQKPSSETNLSEIATMFAGKNSDNENNRKNVTEYLLLPISVDIAKMFRGLGREVGRNLKENIYKAHETNNENTRRFKRRHPSKPNNNNNNKSFHSHVSSQSLPSPSSPPPSLSSISPKSIYSTTVSNRRKDDVEYYVYEEENSSSSSSGIYEPSGDINKQPGNEECDFFTKSLCLEVSNYPTEAIISSLKKNLDIAKTFLADFSIPSGKDESNPNKISRLTGRRLEVSERRQDDKNDISTGIEGGYMCPSSVKFARPKRARTTAGNWKYIVNTGDYTQTLRLEICMKPKTPCSFVTNHLSSECAQVFNYHRLLTWDESKGLHMDVFKVPSCCSCHIQGYTNFYPPNDEYAYAEKRKEPQPTSEYPVVIDVVNNRETPIPIPLGGIDNTNEKPQVFYTANIMNENLPEHLVPPGPPLPLENEYYHKKGPLEHNTRHSVPVESTRNKITQEQIVLQQRPNLIIPQIHHSSSSSSPLLSPSEFESKKQSQTATRYVLPLINVQQQQQQSIGHYNDYKKIKPVIETGIYSNPNNDLLLQSASIKYNSRTPLQQYYNNRKYNDNKSLSSRINPIYATPPKIREKEIKKKMAAAAVTSTTTTTTTASPKVIETISSSGHKINYNYHPIIDFFKTETNKKKTKIYHNSSNFRLSSPQDWTPVLNQQTS</sequence>
<dbReference type="VEuPathDB" id="VectorBase:PHUM057390"/>
<dbReference type="GO" id="GO:0021556">
    <property type="term" value="P:central nervous system formation"/>
    <property type="evidence" value="ECO:0007669"/>
    <property type="project" value="TreeGrafter"/>
</dbReference>
<organism>
    <name type="scientific">Pediculus humanus subsp. corporis</name>
    <name type="common">Body louse</name>
    <dbReference type="NCBI Taxonomy" id="121224"/>
    <lineage>
        <taxon>Eukaryota</taxon>
        <taxon>Metazoa</taxon>
        <taxon>Ecdysozoa</taxon>
        <taxon>Arthropoda</taxon>
        <taxon>Hexapoda</taxon>
        <taxon>Insecta</taxon>
        <taxon>Pterygota</taxon>
        <taxon>Neoptera</taxon>
        <taxon>Paraneoptera</taxon>
        <taxon>Psocodea</taxon>
        <taxon>Troctomorpha</taxon>
        <taxon>Phthiraptera</taxon>
        <taxon>Anoplura</taxon>
        <taxon>Pediculidae</taxon>
        <taxon>Pediculus</taxon>
    </lineage>
</organism>
<dbReference type="InParanoid" id="E0VBC4"/>
<evidence type="ECO:0000313" key="8">
    <source>
        <dbReference type="EnsemblMetazoa" id="PHUM057390-PA"/>
    </source>
</evidence>
<keyword evidence="1" id="KW-0732">Signal</keyword>
<dbReference type="InterPro" id="IPR056200">
    <property type="entry name" value="NT_N"/>
</dbReference>
<evidence type="ECO:0000256" key="3">
    <source>
        <dbReference type="ARBA" id="ARBA00023180"/>
    </source>
</evidence>
<reference evidence="8" key="3">
    <citation type="submission" date="2021-02" db="UniProtKB">
        <authorList>
            <consortium name="EnsemblMetazoa"/>
        </authorList>
    </citation>
    <scope>IDENTIFICATION</scope>
    <source>
        <strain evidence="8">USDA</strain>
    </source>
</reference>
<evidence type="ECO:0000259" key="6">
    <source>
        <dbReference type="Pfam" id="PF24103"/>
    </source>
</evidence>
<name>E0VBC4_PEDHC</name>
<dbReference type="PANTHER" id="PTHR23199">
    <property type="entry name" value="NEUROTROPHIN 1-RELATED"/>
    <property type="match status" value="1"/>
</dbReference>
<dbReference type="KEGG" id="phu:Phum_PHUM057390"/>
<dbReference type="GO" id="GO:0045087">
    <property type="term" value="P:innate immune response"/>
    <property type="evidence" value="ECO:0007669"/>
    <property type="project" value="TreeGrafter"/>
</dbReference>
<dbReference type="InterPro" id="IPR029034">
    <property type="entry name" value="Cystine-knot_cytokine"/>
</dbReference>
<dbReference type="EnsemblMetazoa" id="PHUM057390-RA">
    <property type="protein sequence ID" value="PHUM057390-PA"/>
    <property type="gene ID" value="PHUM057390"/>
</dbReference>
<evidence type="ECO:0000259" key="5">
    <source>
        <dbReference type="Pfam" id="PF16077"/>
    </source>
</evidence>
<dbReference type="OrthoDB" id="8197497at2759"/>
<dbReference type="FunCoup" id="E0VBC4">
    <property type="interactions" value="17"/>
</dbReference>
<dbReference type="GO" id="GO:0005121">
    <property type="term" value="F:Toll binding"/>
    <property type="evidence" value="ECO:0007669"/>
    <property type="project" value="TreeGrafter"/>
</dbReference>
<feature type="compositionally biased region" description="Acidic residues" evidence="4">
    <location>
        <begin position="72"/>
        <end position="85"/>
    </location>
</feature>
<keyword evidence="3" id="KW-0325">Glycoprotein</keyword>
<feature type="region of interest" description="Disordered" evidence="4">
    <location>
        <begin position="216"/>
        <end position="277"/>
    </location>
</feature>
<feature type="compositionally biased region" description="Low complexity" evidence="4">
    <location>
        <begin position="236"/>
        <end position="255"/>
    </location>
</feature>
<feature type="region of interest" description="Disordered" evidence="4">
    <location>
        <begin position="360"/>
        <end position="390"/>
    </location>
</feature>
<protein>
    <submittedName>
        <fullName evidence="7 8">Uncharacterized protein</fullName>
    </submittedName>
</protein>
<feature type="compositionally biased region" description="Basic and acidic residues" evidence="4">
    <location>
        <begin position="374"/>
        <end position="388"/>
    </location>
</feature>
<dbReference type="InterPro" id="IPR032104">
    <property type="entry name" value="Spaetzle"/>
</dbReference>
<proteinExistence type="predicted"/>
<feature type="compositionally biased region" description="Basic and acidic residues" evidence="4">
    <location>
        <begin position="216"/>
        <end position="225"/>
    </location>
</feature>
<feature type="compositionally biased region" description="Low complexity" evidence="4">
    <location>
        <begin position="263"/>
        <end position="273"/>
    </location>
</feature>
<dbReference type="PANTHER" id="PTHR23199:SF12">
    <property type="entry name" value="NEUROTROPHIN 1-RELATED"/>
    <property type="match status" value="1"/>
</dbReference>
<dbReference type="GO" id="GO:0008083">
    <property type="term" value="F:growth factor activity"/>
    <property type="evidence" value="ECO:0007669"/>
    <property type="project" value="TreeGrafter"/>
</dbReference>
<dbReference type="HOGENOM" id="CLU_347586_0_0_1"/>
<evidence type="ECO:0000256" key="1">
    <source>
        <dbReference type="ARBA" id="ARBA00022729"/>
    </source>
</evidence>
<gene>
    <name evidence="8" type="primary">8239072</name>
    <name evidence="7" type="ORF">Phum_PHUM057390</name>
</gene>
<dbReference type="RefSeq" id="XP_002423418.1">
    <property type="nucleotide sequence ID" value="XM_002423373.1"/>
</dbReference>
<evidence type="ECO:0000256" key="4">
    <source>
        <dbReference type="SAM" id="MobiDB-lite"/>
    </source>
</evidence>
<dbReference type="Proteomes" id="UP000009046">
    <property type="component" value="Unassembled WGS sequence"/>
</dbReference>
<feature type="domain" description="Spaetzle" evidence="5">
    <location>
        <begin position="397"/>
        <end position="487"/>
    </location>
</feature>
<dbReference type="Pfam" id="PF16077">
    <property type="entry name" value="Spaetzle"/>
    <property type="match status" value="1"/>
</dbReference>